<comment type="caution">
    <text evidence="2">The sequence shown here is derived from an EMBL/GenBank/DDBJ whole genome shotgun (WGS) entry which is preliminary data.</text>
</comment>
<dbReference type="SUPFAM" id="SSF160719">
    <property type="entry name" value="gpW/gp25-like"/>
    <property type="match status" value="1"/>
</dbReference>
<evidence type="ECO:0000313" key="3">
    <source>
        <dbReference type="Proteomes" id="UP000253831"/>
    </source>
</evidence>
<evidence type="ECO:0000313" key="2">
    <source>
        <dbReference type="EMBL" id="RDE52143.1"/>
    </source>
</evidence>
<dbReference type="AlphaFoldDB" id="A0A369XPU1"/>
<dbReference type="Proteomes" id="UP000253831">
    <property type="component" value="Unassembled WGS sequence"/>
</dbReference>
<evidence type="ECO:0000259" key="1">
    <source>
        <dbReference type="Pfam" id="PF04965"/>
    </source>
</evidence>
<dbReference type="Gene3D" id="3.10.450.40">
    <property type="match status" value="1"/>
</dbReference>
<organism evidence="2 3">
    <name type="scientific">Candidatus Accumulibacter meliphilus</name>
    <dbReference type="NCBI Taxonomy" id="2211374"/>
    <lineage>
        <taxon>Bacteria</taxon>
        <taxon>Pseudomonadati</taxon>
        <taxon>Pseudomonadota</taxon>
        <taxon>Betaproteobacteria</taxon>
        <taxon>Candidatus Accumulibacter</taxon>
    </lineage>
</organism>
<reference evidence="2 3" key="1">
    <citation type="submission" date="2018-05" db="EMBL/GenBank/DDBJ databases">
        <title>Integrated omic analyses show evidence that a Ca. Accumulibacter phosphatis strain performs denitrification under micro-aerobic conditions.</title>
        <authorList>
            <person name="Camejo P.Y."/>
            <person name="Katherine M.D."/>
            <person name="Daniel N.R."/>
        </authorList>
    </citation>
    <scope>NUCLEOTIDE SEQUENCE [LARGE SCALE GENOMIC DNA]</scope>
    <source>
        <strain evidence="2">UW-LDO-IC</strain>
    </source>
</reference>
<sequence length="131" mass="14637">MSKSFLGVGWGFPVQLDDQGFFKLAEYEESVRQSIWIILGTAKGERVMRPDFGCGIYELVFEINSPSTAGKVAQAVRQALLLFEPRIDVLDIAVHATDGGEVLLIEIDYQVRATNNAFNLVYPFYLERSSA</sequence>
<accession>A0A369XPU1</accession>
<protein>
    <submittedName>
        <fullName evidence="2">Baseplate protein</fullName>
    </submittedName>
</protein>
<gene>
    <name evidence="2" type="ORF">DVS81_02625</name>
</gene>
<proteinExistence type="predicted"/>
<dbReference type="InterPro" id="IPR007048">
    <property type="entry name" value="IraD/Gp25-like"/>
</dbReference>
<dbReference type="EMBL" id="QPGA01000002">
    <property type="protein sequence ID" value="RDE52143.1"/>
    <property type="molecule type" value="Genomic_DNA"/>
</dbReference>
<dbReference type="Pfam" id="PF04965">
    <property type="entry name" value="GPW_gp25"/>
    <property type="match status" value="1"/>
</dbReference>
<name>A0A369XPU1_9PROT</name>
<feature type="domain" description="IraD/Gp25-like" evidence="1">
    <location>
        <begin position="26"/>
        <end position="115"/>
    </location>
</feature>